<dbReference type="PANTHER" id="PTHR33619">
    <property type="entry name" value="POLYSACCHARIDE EXPORT PROTEIN GFCE-RELATED"/>
    <property type="match status" value="1"/>
</dbReference>
<name>A0A0F6A5X7_9GAMM</name>
<reference evidence="4 5" key="1">
    <citation type="journal article" date="2015" name="BMC Genomics">
        <title>Genome mining reveals unlocked bioactive potential of marine Gram-negative bacteria.</title>
        <authorList>
            <person name="Machado H."/>
            <person name="Sonnenschein E.C."/>
            <person name="Melchiorsen J."/>
            <person name="Gram L."/>
        </authorList>
    </citation>
    <scope>NUCLEOTIDE SEQUENCE [LARGE SCALE GENOMIC DNA]</scope>
    <source>
        <strain evidence="4 5">S4054</strain>
    </source>
</reference>
<evidence type="ECO:0000256" key="1">
    <source>
        <dbReference type="ARBA" id="ARBA00022729"/>
    </source>
</evidence>
<evidence type="ECO:0000259" key="3">
    <source>
        <dbReference type="Pfam" id="PF02563"/>
    </source>
</evidence>
<sequence>MTVTSITTKLSILALVCNIALTAGCAHIDGTVELEDNDDRFYGHPDAQGTVINPAEPGTVFAAGLDCSGANEFAISKQYRVDKAIVTHPNNQAPVPVLGGRDANSLPLSPGDLIDIHMEFGEGFNGRYILDSSGLLEMPVIEPIFAAGLTTKHLSERIELALIRANIFKAHTLDVNIKVLNLASIEVPVSGAVFEPGRVTINATIPSQVQQERLAASGDQSKKRLLSEAVRTASGIRPDAKLDQVILIRSGWQVEVDLTGILTGEPVTDYALIAGDQVIVPSTGCFQPHLVRPSQITPKGFRVFMSNLIDSAESNSNAAIGRFSSSLPYGTRLLQAAVSANCVGGKSYTNAPRRVVLVSTHPITKQTQVIERSIEQLMRMPYRDKINPYVMPNDAIACYDSDITNLRDVAQTVLDLVAPFKVF</sequence>
<comment type="caution">
    <text evidence="4">The sequence shown here is derived from an EMBL/GenBank/DDBJ whole genome shotgun (WGS) entry which is preliminary data.</text>
</comment>
<keyword evidence="1 2" id="KW-0732">Signal</keyword>
<dbReference type="EMBL" id="AUXW01000183">
    <property type="protein sequence ID" value="KKE81617.1"/>
    <property type="molecule type" value="Genomic_DNA"/>
</dbReference>
<feature type="domain" description="Polysaccharide export protein N-terminal" evidence="3">
    <location>
        <begin position="106"/>
        <end position="177"/>
    </location>
</feature>
<feature type="chain" id="PRO_5002499364" description="Polysaccharide export protein N-terminal domain-containing protein" evidence="2">
    <location>
        <begin position="29"/>
        <end position="423"/>
    </location>
</feature>
<evidence type="ECO:0000313" key="5">
    <source>
        <dbReference type="Proteomes" id="UP000033434"/>
    </source>
</evidence>
<dbReference type="InterPro" id="IPR049712">
    <property type="entry name" value="Poly_export"/>
</dbReference>
<evidence type="ECO:0000256" key="2">
    <source>
        <dbReference type="SAM" id="SignalP"/>
    </source>
</evidence>
<protein>
    <recommendedName>
        <fullName evidence="3">Polysaccharide export protein N-terminal domain-containing protein</fullName>
    </recommendedName>
</protein>
<evidence type="ECO:0000313" key="4">
    <source>
        <dbReference type="EMBL" id="KKE81617.1"/>
    </source>
</evidence>
<dbReference type="GO" id="GO:0015159">
    <property type="term" value="F:polysaccharide transmembrane transporter activity"/>
    <property type="evidence" value="ECO:0007669"/>
    <property type="project" value="InterPro"/>
</dbReference>
<dbReference type="Gene3D" id="3.10.560.10">
    <property type="entry name" value="Outer membrane lipoprotein wza domain like"/>
    <property type="match status" value="1"/>
</dbReference>
<dbReference type="InterPro" id="IPR003715">
    <property type="entry name" value="Poly_export_N"/>
</dbReference>
<dbReference type="AlphaFoldDB" id="A0A0F6A5X7"/>
<gene>
    <name evidence="4" type="ORF">N479_21930</name>
</gene>
<feature type="signal peptide" evidence="2">
    <location>
        <begin position="1"/>
        <end position="28"/>
    </location>
</feature>
<dbReference type="PANTHER" id="PTHR33619:SF3">
    <property type="entry name" value="POLYSACCHARIDE EXPORT PROTEIN GFCE-RELATED"/>
    <property type="match status" value="1"/>
</dbReference>
<dbReference type="Proteomes" id="UP000033434">
    <property type="component" value="Unassembled WGS sequence"/>
</dbReference>
<dbReference type="Pfam" id="PF02563">
    <property type="entry name" value="Poly_export"/>
    <property type="match status" value="1"/>
</dbReference>
<organism evidence="4 5">
    <name type="scientific">Pseudoalteromonas luteoviolacea S4054</name>
    <dbReference type="NCBI Taxonomy" id="1129367"/>
    <lineage>
        <taxon>Bacteria</taxon>
        <taxon>Pseudomonadati</taxon>
        <taxon>Pseudomonadota</taxon>
        <taxon>Gammaproteobacteria</taxon>
        <taxon>Alteromonadales</taxon>
        <taxon>Pseudoalteromonadaceae</taxon>
        <taxon>Pseudoalteromonas</taxon>
    </lineage>
</organism>
<accession>A0A0F6A5X7</accession>
<proteinExistence type="predicted"/>
<dbReference type="RefSeq" id="WP_046357914.1">
    <property type="nucleotide sequence ID" value="NZ_AUXW01000183.1"/>
</dbReference>
<dbReference type="PATRIC" id="fig|1129367.4.peg.4558"/>